<accession>A0ACC6A1U0</accession>
<dbReference type="Proteomes" id="UP001203036">
    <property type="component" value="Unassembled WGS sequence"/>
</dbReference>
<sequence>MPQFDILCKTPPKVLVRQFVERFERPSGEKIALCAAELTYLCWMITHNGTAIKRATFMSYNTIISNSLSFDIVNKSLQFKYKTQKATIQEASLNKLIPAWEFTIIPYYGQKHQSDITDIVSSLQLQFESSEEADKGNSHSKKMLKALLSEGESIWEITEKILNSFEYTSRFTKTKTLYQFLFLATFINCGRFSDIKNVDPKSFKLVQNKYLGVIIQCLVTETQTSVSRHIYFFSARGRIDPLVYLDEFLRNSEPVLKRVNRTGNSSSNKQEYQLLKDNLVRSYNKALKKNAPYSIFAIKNGPKSHIGRHLMTSFLSMKGLTELTNVVGNWSDKRASAVARTTYTHQITAIPDHYFALVSRYYAYDPISKEMIALKDETNPIEEWQHIEQLKGSAEGSIRYPAWNGIISQEVLDYLSSYINRRI</sequence>
<reference evidence="1" key="1">
    <citation type="submission" date="2022-06" db="EMBL/GenBank/DDBJ databases">
        <title>Lutimaribacter sp. EGI FJ00013, a novel bacterium isolated from a salt lake sediment enrichment.</title>
        <authorList>
            <person name="Gao L."/>
            <person name="Fang B.-Z."/>
            <person name="Li W.-J."/>
        </authorList>
    </citation>
    <scope>NUCLEOTIDE SEQUENCE</scope>
    <source>
        <strain evidence="1">EGI FJ00013</strain>
    </source>
</reference>
<name>A0ACC6A1U0_9RHOB</name>
<dbReference type="EMBL" id="JAMQGO010000032">
    <property type="protein sequence ID" value="MCM2563961.1"/>
    <property type="molecule type" value="Genomic_DNA"/>
</dbReference>
<protein>
    <submittedName>
        <fullName evidence="1">Uncharacterized protein</fullName>
    </submittedName>
</protein>
<comment type="caution">
    <text evidence="1">The sequence shown here is derived from an EMBL/GenBank/DDBJ whole genome shotgun (WGS) entry which is preliminary data.</text>
</comment>
<evidence type="ECO:0000313" key="2">
    <source>
        <dbReference type="Proteomes" id="UP001203036"/>
    </source>
</evidence>
<keyword evidence="2" id="KW-1185">Reference proteome</keyword>
<proteinExistence type="predicted"/>
<organism evidence="1 2">
    <name type="scientific">Lutimaribacter degradans</name>
    <dbReference type="NCBI Taxonomy" id="2945989"/>
    <lineage>
        <taxon>Bacteria</taxon>
        <taxon>Pseudomonadati</taxon>
        <taxon>Pseudomonadota</taxon>
        <taxon>Alphaproteobacteria</taxon>
        <taxon>Rhodobacterales</taxon>
        <taxon>Roseobacteraceae</taxon>
        <taxon>Lutimaribacter</taxon>
    </lineage>
</organism>
<gene>
    <name evidence="1" type="ORF">M8744_17650</name>
</gene>
<evidence type="ECO:0000313" key="1">
    <source>
        <dbReference type="EMBL" id="MCM2563961.1"/>
    </source>
</evidence>